<evidence type="ECO:0000313" key="3">
    <source>
        <dbReference type="Proteomes" id="UP000295257"/>
    </source>
</evidence>
<dbReference type="PANTHER" id="PTHR43792:SF10">
    <property type="entry name" value="N-ACETYLTRANSFERASE DOMAIN-CONTAINING PROTEIN"/>
    <property type="match status" value="1"/>
</dbReference>
<dbReference type="Pfam" id="PF13302">
    <property type="entry name" value="Acetyltransf_3"/>
    <property type="match status" value="1"/>
</dbReference>
<evidence type="ECO:0000313" key="2">
    <source>
        <dbReference type="EMBL" id="TDG73827.1"/>
    </source>
</evidence>
<dbReference type="InterPro" id="IPR016181">
    <property type="entry name" value="Acyl_CoA_acyltransferase"/>
</dbReference>
<gene>
    <name evidence="2" type="ORF">C5L30_001319</name>
</gene>
<dbReference type="EMBL" id="PUFN01000007">
    <property type="protein sequence ID" value="TDG73827.1"/>
    <property type="molecule type" value="Genomic_DNA"/>
</dbReference>
<proteinExistence type="predicted"/>
<comment type="caution">
    <text evidence="2">The sequence shown here is derived from an EMBL/GenBank/DDBJ whole genome shotgun (WGS) entry which is preliminary data.</text>
</comment>
<dbReference type="SUPFAM" id="SSF55729">
    <property type="entry name" value="Acyl-CoA N-acyltransferases (Nat)"/>
    <property type="match status" value="1"/>
</dbReference>
<sequence length="170" mass="19824">MNLIGNKIIIRDFQKKDFPEFFELVYDKTNHDLAGLEYTTDENFAHSLLEMYQRRDGAFVIAKKDTDQMVGIVEMNKRGESGDLLLTREVGFVVNRKFRKQGFAKESVQLLIKYGFNDLNLTEIWASSEKDNQAPQNLLESLGFKYIYEVNQALPYAMQSNLVKYYLLKK</sequence>
<dbReference type="Proteomes" id="UP000295257">
    <property type="component" value="Unassembled WGS sequence"/>
</dbReference>
<dbReference type="AlphaFoldDB" id="A0A4R5NH62"/>
<dbReference type="STRING" id="1612.ABB44_06325"/>
<accession>A0A4R5NH62</accession>
<keyword evidence="3" id="KW-1185">Reference proteome</keyword>
<organism evidence="2 3">
    <name type="scientific">Companilactobacillus farciminis</name>
    <dbReference type="NCBI Taxonomy" id="1612"/>
    <lineage>
        <taxon>Bacteria</taxon>
        <taxon>Bacillati</taxon>
        <taxon>Bacillota</taxon>
        <taxon>Bacilli</taxon>
        <taxon>Lactobacillales</taxon>
        <taxon>Lactobacillaceae</taxon>
        <taxon>Companilactobacillus</taxon>
    </lineage>
</organism>
<name>A0A4R5NH62_9LACO</name>
<dbReference type="Gene3D" id="3.40.630.30">
    <property type="match status" value="1"/>
</dbReference>
<evidence type="ECO:0000259" key="1">
    <source>
        <dbReference type="PROSITE" id="PS51186"/>
    </source>
</evidence>
<dbReference type="GO" id="GO:0016747">
    <property type="term" value="F:acyltransferase activity, transferring groups other than amino-acyl groups"/>
    <property type="evidence" value="ECO:0007669"/>
    <property type="project" value="InterPro"/>
</dbReference>
<dbReference type="InterPro" id="IPR000182">
    <property type="entry name" value="GNAT_dom"/>
</dbReference>
<feature type="domain" description="N-acetyltransferase" evidence="1">
    <location>
        <begin position="8"/>
        <end position="163"/>
    </location>
</feature>
<dbReference type="InterPro" id="IPR051531">
    <property type="entry name" value="N-acetyltransferase"/>
</dbReference>
<dbReference type="RefSeq" id="WP_010020858.1">
    <property type="nucleotide sequence ID" value="NZ_CAJJMR010000015.1"/>
</dbReference>
<protein>
    <recommendedName>
        <fullName evidence="1">N-acetyltransferase domain-containing protein</fullName>
    </recommendedName>
</protein>
<dbReference type="PANTHER" id="PTHR43792">
    <property type="entry name" value="GNAT FAMILY, PUTATIVE (AFU_ORTHOLOGUE AFUA_3G00765)-RELATED-RELATED"/>
    <property type="match status" value="1"/>
</dbReference>
<dbReference type="PROSITE" id="PS51186">
    <property type="entry name" value="GNAT"/>
    <property type="match status" value="1"/>
</dbReference>
<dbReference type="OrthoDB" id="9798081at2"/>
<reference evidence="2 3" key="1">
    <citation type="journal article" date="2019" name="Appl. Microbiol. Biotechnol.">
        <title>Uncovering carbohydrate metabolism through a genotype-phenotype association study of 56 lactic acid bacteria genomes.</title>
        <authorList>
            <person name="Buron-Moles G."/>
            <person name="Chailyan A."/>
            <person name="Dolejs I."/>
            <person name="Forster J."/>
            <person name="Miks M.H."/>
        </authorList>
    </citation>
    <scope>NUCLEOTIDE SEQUENCE [LARGE SCALE GENOMIC DNA]</scope>
    <source>
        <strain evidence="2 3">ATCC 29644</strain>
    </source>
</reference>